<reference evidence="2 3" key="1">
    <citation type="journal article" date="2014" name="PLoS Genet.">
        <title>Phylogenetically driven sequencing of extremely halophilic archaea reveals strategies for static and dynamic osmo-response.</title>
        <authorList>
            <person name="Becker E.A."/>
            <person name="Seitzer P.M."/>
            <person name="Tritt A."/>
            <person name="Larsen D."/>
            <person name="Krusor M."/>
            <person name="Yao A.I."/>
            <person name="Wu D."/>
            <person name="Madern D."/>
            <person name="Eisen J.A."/>
            <person name="Darling A.E."/>
            <person name="Facciotti M.T."/>
        </authorList>
    </citation>
    <scope>NUCLEOTIDE SEQUENCE [LARGE SCALE GENOMIC DNA]</scope>
    <source>
        <strain evidence="2 3">JCM 10879</strain>
    </source>
</reference>
<comment type="caution">
    <text evidence="2">The sequence shown here is derived from an EMBL/GenBank/DDBJ whole genome shotgun (WGS) entry which is preliminary data.</text>
</comment>
<sequence>MSDFDKEAEREKLREKYERDKAEREATQRMSDLLLKGATMTNAHCGTCGDPLFKENGVTFCPSCHGNAEAVQGTDLEARPAEESTAADSGEDARADADGNAASSDGADPTAPTDAASSGDEPEDGSERAVDRARARADPSQSRSRSRDDPTGPTRSAPTDPTDSTTEPDDPSSPATAEAARRRADAGESAHTPPSQRRGAADHDPEPSPSRRSDRQSGTVDTTANASVDAGGEFGDARESLQHALERFAAEAATTDDPRYATECLEAAREASETLNTLR</sequence>
<dbReference type="AlphaFoldDB" id="M0LBK7"/>
<dbReference type="EMBL" id="AOMA01000186">
    <property type="protein sequence ID" value="EMA29350.1"/>
    <property type="molecule type" value="Genomic_DNA"/>
</dbReference>
<dbReference type="InterPro" id="IPR051888">
    <property type="entry name" value="UPF0148_domain"/>
</dbReference>
<dbReference type="PATRIC" id="fig|1227454.3.peg.3554"/>
<evidence type="ECO:0000256" key="1">
    <source>
        <dbReference type="SAM" id="MobiDB-lite"/>
    </source>
</evidence>
<dbReference type="STRING" id="1227454.C446_17374"/>
<evidence type="ECO:0000313" key="2">
    <source>
        <dbReference type="EMBL" id="EMA29350.1"/>
    </source>
</evidence>
<feature type="compositionally biased region" description="Polar residues" evidence="1">
    <location>
        <begin position="216"/>
        <end position="226"/>
    </location>
</feature>
<feature type="compositionally biased region" description="Basic and acidic residues" evidence="1">
    <location>
        <begin position="199"/>
        <end position="215"/>
    </location>
</feature>
<dbReference type="eggNOG" id="arCOG00578">
    <property type="taxonomic scope" value="Archaea"/>
</dbReference>
<dbReference type="PANTHER" id="PTHR16537">
    <property type="entry name" value="SJOEGREN SYNDROME/SCLERODERMA AUTOANTIGEN 1"/>
    <property type="match status" value="1"/>
</dbReference>
<feature type="compositionally biased region" description="Low complexity" evidence="1">
    <location>
        <begin position="98"/>
        <end position="118"/>
    </location>
</feature>
<dbReference type="Pfam" id="PF06677">
    <property type="entry name" value="Auto_anti-p27"/>
    <property type="match status" value="1"/>
</dbReference>
<feature type="compositionally biased region" description="Basic and acidic residues" evidence="1">
    <location>
        <begin position="1"/>
        <end position="27"/>
    </location>
</feature>
<dbReference type="InterPro" id="IPR009563">
    <property type="entry name" value="SSSCA1"/>
</dbReference>
<dbReference type="RefSeq" id="WP_006674351.1">
    <property type="nucleotide sequence ID" value="NZ_AOMA01000186.1"/>
</dbReference>
<dbReference type="Proteomes" id="UP000011607">
    <property type="component" value="Unassembled WGS sequence"/>
</dbReference>
<protein>
    <recommendedName>
        <fullName evidence="4">Sjogrens syndrome scleroderma autoantigen 1</fullName>
    </recommendedName>
</protein>
<feature type="compositionally biased region" description="Basic and acidic residues" evidence="1">
    <location>
        <begin position="179"/>
        <end position="188"/>
    </location>
</feature>
<feature type="compositionally biased region" description="Basic and acidic residues" evidence="1">
    <location>
        <begin position="125"/>
        <end position="137"/>
    </location>
</feature>
<keyword evidence="3" id="KW-1185">Reference proteome</keyword>
<evidence type="ECO:0008006" key="4">
    <source>
        <dbReference type="Google" id="ProtNLM"/>
    </source>
</evidence>
<gene>
    <name evidence="2" type="ORF">C446_17374</name>
</gene>
<evidence type="ECO:0000313" key="3">
    <source>
        <dbReference type="Proteomes" id="UP000011607"/>
    </source>
</evidence>
<dbReference type="OrthoDB" id="26305at2157"/>
<name>M0LBK7_9EURY</name>
<dbReference type="PANTHER" id="PTHR16537:SF1">
    <property type="entry name" value="PROTEIN ZNRD2"/>
    <property type="match status" value="1"/>
</dbReference>
<feature type="region of interest" description="Disordered" evidence="1">
    <location>
        <begin position="1"/>
        <end position="30"/>
    </location>
</feature>
<proteinExistence type="predicted"/>
<organism evidence="2 3">
    <name type="scientific">Halobiforma nitratireducens JCM 10879</name>
    <dbReference type="NCBI Taxonomy" id="1227454"/>
    <lineage>
        <taxon>Archaea</taxon>
        <taxon>Methanobacteriati</taxon>
        <taxon>Methanobacteriota</taxon>
        <taxon>Stenosarchaea group</taxon>
        <taxon>Halobacteria</taxon>
        <taxon>Halobacteriales</taxon>
        <taxon>Natrialbaceae</taxon>
        <taxon>Halobiforma</taxon>
    </lineage>
</organism>
<accession>M0LBK7</accession>
<feature type="region of interest" description="Disordered" evidence="1">
    <location>
        <begin position="65"/>
        <end position="238"/>
    </location>
</feature>
<feature type="compositionally biased region" description="Low complexity" evidence="1">
    <location>
        <begin position="153"/>
        <end position="165"/>
    </location>
</feature>